<feature type="region of interest" description="Disordered" evidence="1">
    <location>
        <begin position="424"/>
        <end position="452"/>
    </location>
</feature>
<evidence type="ECO:0000313" key="3">
    <source>
        <dbReference type="Proteomes" id="UP000316500"/>
    </source>
</evidence>
<evidence type="ECO:0008006" key="4">
    <source>
        <dbReference type="Google" id="ProtNLM"/>
    </source>
</evidence>
<dbReference type="Proteomes" id="UP000316500">
    <property type="component" value="Unassembled WGS sequence"/>
</dbReference>
<dbReference type="Gene3D" id="3.40.50.1820">
    <property type="entry name" value="alpha/beta hydrolase"/>
    <property type="match status" value="1"/>
</dbReference>
<gene>
    <name evidence="2" type="ORF">FQP90_17235</name>
</gene>
<evidence type="ECO:0000256" key="1">
    <source>
        <dbReference type="SAM" id="MobiDB-lite"/>
    </source>
</evidence>
<proteinExistence type="predicted"/>
<dbReference type="AlphaFoldDB" id="A0A558GTC5"/>
<dbReference type="SUPFAM" id="SSF53474">
    <property type="entry name" value="alpha/beta-Hydrolases"/>
    <property type="match status" value="1"/>
</dbReference>
<comment type="caution">
    <text evidence="2">The sequence shown here is derived from an EMBL/GenBank/DDBJ whole genome shotgun (WGS) entry which is preliminary data.</text>
</comment>
<accession>A0A558GTC5</accession>
<reference evidence="2 3" key="1">
    <citation type="submission" date="2019-07" db="EMBL/GenBank/DDBJ databases">
        <title>Diversity of Bacteria from Kongsfjorden, Arctic.</title>
        <authorList>
            <person name="Yu Y."/>
        </authorList>
    </citation>
    <scope>NUCLEOTIDE SEQUENCE [LARGE SCALE GENOMIC DNA]</scope>
    <source>
        <strain evidence="2 3">SM1928</strain>
    </source>
</reference>
<feature type="region of interest" description="Disordered" evidence="1">
    <location>
        <begin position="1"/>
        <end position="21"/>
    </location>
</feature>
<protein>
    <recommendedName>
        <fullName evidence="4">Alpha/beta hydrolase</fullName>
    </recommendedName>
</protein>
<dbReference type="OrthoDB" id="5095936at2"/>
<name>A0A558GTC5_PAENT</name>
<feature type="compositionally biased region" description="Basic and acidic residues" evidence="1">
    <location>
        <begin position="443"/>
        <end position="452"/>
    </location>
</feature>
<dbReference type="EMBL" id="VNFK01000015">
    <property type="protein sequence ID" value="TVU60132.1"/>
    <property type="molecule type" value="Genomic_DNA"/>
</dbReference>
<dbReference type="InterPro" id="IPR029058">
    <property type="entry name" value="AB_hydrolase_fold"/>
</dbReference>
<sequence length="452" mass="47850">MMADSAPVGAGAAPLPSPPAPDGTLLIRGGVGGMSFQLEELLRGASQLDELVQQLLGLEEEALRIQDALEPFLYDSYDSGCRAVDAVAESRKEVGRVRQELAGVGASVRASHRDYVETEAYNARPHALRLDQIRSSGIPGFLALGRDLTEEGYNRLIPDGYKAADFIRLLLDSPLLTQHQPRPVSIEKMEEATEDVQPTMAESLRRLERLHALNDGAIEVIQFDNNGSPSWMVLIPGTQPQSPSTNPFDIQGIGEALGYDSEEVVPAVGQALREAGAAAGDPVVAVGHSQGGVHAMNLSQNKAFLNEFDLKYVLTAGAPVGDITPEPGIASLHLEHVQDWVPGTDGRMNADTKERVTVTLTDELQAPDGEDPGLGPGHDQENYAAGAELVAASHDESLLASSAAFAGVVGAGGTAKVTRFKLQRAPMPDQSSALQPASPPTVRETKADAGSR</sequence>
<evidence type="ECO:0000313" key="2">
    <source>
        <dbReference type="EMBL" id="TVU60132.1"/>
    </source>
</evidence>
<feature type="compositionally biased region" description="Low complexity" evidence="1">
    <location>
        <begin position="1"/>
        <end position="14"/>
    </location>
</feature>
<organism evidence="2 3">
    <name type="scientific">Paenarthrobacter nitroguajacolicus</name>
    <name type="common">Arthrobacter nitroguajacolicus</name>
    <dbReference type="NCBI Taxonomy" id="211146"/>
    <lineage>
        <taxon>Bacteria</taxon>
        <taxon>Bacillati</taxon>
        <taxon>Actinomycetota</taxon>
        <taxon>Actinomycetes</taxon>
        <taxon>Micrococcales</taxon>
        <taxon>Micrococcaceae</taxon>
        <taxon>Paenarthrobacter</taxon>
    </lineage>
</organism>